<keyword evidence="2" id="KW-1185">Reference proteome</keyword>
<evidence type="ECO:0000313" key="1">
    <source>
        <dbReference type="EMBL" id="CAH8359652.1"/>
    </source>
</evidence>
<sequence>MCVYHIWKERNARRHGKSWISVEKLAYQIDKVMRNRITSLGYRFGNKLEGFLRRWFEITG</sequence>
<dbReference type="EMBL" id="CAKOAT010268488">
    <property type="protein sequence ID" value="CAH8359652.1"/>
    <property type="molecule type" value="Genomic_DNA"/>
</dbReference>
<dbReference type="AlphaFoldDB" id="A0ABC8KLP0"/>
<organism evidence="1 2">
    <name type="scientific">Eruca vesicaria subsp. sativa</name>
    <name type="common">Garden rocket</name>
    <name type="synonym">Eruca sativa</name>
    <dbReference type="NCBI Taxonomy" id="29727"/>
    <lineage>
        <taxon>Eukaryota</taxon>
        <taxon>Viridiplantae</taxon>
        <taxon>Streptophyta</taxon>
        <taxon>Embryophyta</taxon>
        <taxon>Tracheophyta</taxon>
        <taxon>Spermatophyta</taxon>
        <taxon>Magnoliopsida</taxon>
        <taxon>eudicotyledons</taxon>
        <taxon>Gunneridae</taxon>
        <taxon>Pentapetalae</taxon>
        <taxon>rosids</taxon>
        <taxon>malvids</taxon>
        <taxon>Brassicales</taxon>
        <taxon>Brassicaceae</taxon>
        <taxon>Brassiceae</taxon>
        <taxon>Eruca</taxon>
    </lineage>
</organism>
<proteinExistence type="predicted"/>
<evidence type="ECO:0000313" key="2">
    <source>
        <dbReference type="Proteomes" id="UP001642260"/>
    </source>
</evidence>
<protein>
    <recommendedName>
        <fullName evidence="3">Transposase</fullName>
    </recommendedName>
</protein>
<gene>
    <name evidence="1" type="ORF">ERUC_LOCUS25408</name>
</gene>
<reference evidence="1 2" key="1">
    <citation type="submission" date="2022-03" db="EMBL/GenBank/DDBJ databases">
        <authorList>
            <person name="Macdonald S."/>
            <person name="Ahmed S."/>
            <person name="Newling K."/>
        </authorList>
    </citation>
    <scope>NUCLEOTIDE SEQUENCE [LARGE SCALE GENOMIC DNA]</scope>
</reference>
<dbReference type="Proteomes" id="UP001642260">
    <property type="component" value="Unassembled WGS sequence"/>
</dbReference>
<accession>A0ABC8KLP0</accession>
<comment type="caution">
    <text evidence="1">The sequence shown here is derived from an EMBL/GenBank/DDBJ whole genome shotgun (WGS) entry which is preliminary data.</text>
</comment>
<name>A0ABC8KLP0_ERUVS</name>
<evidence type="ECO:0008006" key="3">
    <source>
        <dbReference type="Google" id="ProtNLM"/>
    </source>
</evidence>